<dbReference type="EMBL" id="SDOX01000183">
    <property type="protein sequence ID" value="TFJ80076.1"/>
    <property type="molecule type" value="Genomic_DNA"/>
</dbReference>
<dbReference type="OrthoDB" id="5600252at2759"/>
<dbReference type="Gene3D" id="3.40.50.300">
    <property type="entry name" value="P-loop containing nucleotide triphosphate hydrolases"/>
    <property type="match status" value="2"/>
</dbReference>
<feature type="compositionally biased region" description="Basic and acidic residues" evidence="6">
    <location>
        <begin position="641"/>
        <end position="662"/>
    </location>
</feature>
<dbReference type="PANTHER" id="PTHR18934">
    <property type="entry name" value="ATP-DEPENDENT RNA HELICASE"/>
    <property type="match status" value="1"/>
</dbReference>
<dbReference type="Pfam" id="PF07717">
    <property type="entry name" value="OB_NTP_bind"/>
    <property type="match status" value="1"/>
</dbReference>
<dbReference type="InterPro" id="IPR011545">
    <property type="entry name" value="DEAD/DEAH_box_helicase_dom"/>
</dbReference>
<comment type="caution">
    <text evidence="9">The sequence shown here is derived from an EMBL/GenBank/DDBJ whole genome shotgun (WGS) entry which is preliminary data.</text>
</comment>
<dbReference type="SUPFAM" id="SSF52540">
    <property type="entry name" value="P-loop containing nucleoside triphosphate hydrolases"/>
    <property type="match status" value="1"/>
</dbReference>
<keyword evidence="5" id="KW-0067">ATP-binding</keyword>
<dbReference type="SMART" id="SM00487">
    <property type="entry name" value="DEXDc"/>
    <property type="match status" value="1"/>
</dbReference>
<feature type="compositionally biased region" description="Basic and acidic residues" evidence="6">
    <location>
        <begin position="1"/>
        <end position="10"/>
    </location>
</feature>
<dbReference type="PROSITE" id="PS00690">
    <property type="entry name" value="DEAH_ATP_HELICASE"/>
    <property type="match status" value="1"/>
</dbReference>
<dbReference type="CDD" id="cd18791">
    <property type="entry name" value="SF2_C_RHA"/>
    <property type="match status" value="1"/>
</dbReference>
<dbReference type="GO" id="GO:0003724">
    <property type="term" value="F:RNA helicase activity"/>
    <property type="evidence" value="ECO:0007669"/>
    <property type="project" value="UniProtKB-EC"/>
</dbReference>
<protein>
    <recommendedName>
        <fullName evidence="1">RNA helicase</fullName>
        <ecNumber evidence="1">3.6.4.13</ecNumber>
    </recommendedName>
</protein>
<evidence type="ECO:0000256" key="2">
    <source>
        <dbReference type="ARBA" id="ARBA00022741"/>
    </source>
</evidence>
<accession>A0A4D9CMT3</accession>
<dbReference type="PANTHER" id="PTHR18934:SF145">
    <property type="entry name" value="ATP-DEPENDENT RNA HELICASE DHX57-RELATED"/>
    <property type="match status" value="1"/>
</dbReference>
<name>A0A4D9CMT3_9STRA</name>
<dbReference type="FunFam" id="3.40.50.300:FF:000284">
    <property type="entry name" value="probable ATP-dependent RNA helicase YTHDC2"/>
    <property type="match status" value="1"/>
</dbReference>
<dbReference type="FunFam" id="1.20.120.1080:FF:000002">
    <property type="entry name" value="Putative ATP-dependent RNA helicase DHX36"/>
    <property type="match status" value="1"/>
</dbReference>
<feature type="compositionally biased region" description="Low complexity" evidence="6">
    <location>
        <begin position="624"/>
        <end position="636"/>
    </location>
</feature>
<organism evidence="9 10">
    <name type="scientific">Nannochloropsis salina CCMP1776</name>
    <dbReference type="NCBI Taxonomy" id="1027361"/>
    <lineage>
        <taxon>Eukaryota</taxon>
        <taxon>Sar</taxon>
        <taxon>Stramenopiles</taxon>
        <taxon>Ochrophyta</taxon>
        <taxon>Eustigmatophyceae</taxon>
        <taxon>Eustigmatales</taxon>
        <taxon>Monodopsidaceae</taxon>
        <taxon>Microchloropsis</taxon>
        <taxon>Microchloropsis salina</taxon>
    </lineage>
</organism>
<evidence type="ECO:0000259" key="8">
    <source>
        <dbReference type="PROSITE" id="PS51194"/>
    </source>
</evidence>
<dbReference type="InterPro" id="IPR001650">
    <property type="entry name" value="Helicase_C-like"/>
</dbReference>
<dbReference type="InterPro" id="IPR002464">
    <property type="entry name" value="DNA/RNA_helicase_DEAH_CS"/>
</dbReference>
<dbReference type="GO" id="GO:0005524">
    <property type="term" value="F:ATP binding"/>
    <property type="evidence" value="ECO:0007669"/>
    <property type="project" value="UniProtKB-KW"/>
</dbReference>
<evidence type="ECO:0000256" key="5">
    <source>
        <dbReference type="ARBA" id="ARBA00022840"/>
    </source>
</evidence>
<dbReference type="InterPro" id="IPR027417">
    <property type="entry name" value="P-loop_NTPase"/>
</dbReference>
<evidence type="ECO:0000256" key="1">
    <source>
        <dbReference type="ARBA" id="ARBA00012552"/>
    </source>
</evidence>
<feature type="region of interest" description="Disordered" evidence="6">
    <location>
        <begin position="618"/>
        <end position="683"/>
    </location>
</feature>
<keyword evidence="4" id="KW-0347">Helicase</keyword>
<evidence type="ECO:0000259" key="7">
    <source>
        <dbReference type="PROSITE" id="PS51192"/>
    </source>
</evidence>
<sequence length="1265" mass="139386">MARWQQEGKRGSRRGGGRGSTPGSRSGHRDDSGGLNTDSPRARSVTVRAKKLLLHDDCKKHILDLIHQLREQERDDDISPDGCTETRIEAPRRDRSSGMPRGSQTELMLKGGCDSSLQALEQALMEAGVGDGDAPSSEEEDLGESRVFAAMANMMARTKLSAVADDGSSEEGSESHSEDSLDEDEESSGSEDEGRANQTSLSRQEQEVLLKRLIKSAREEYVANEVEAATNAEHDCALKSRNRTLSKKVRLTLCNEKGGRKVVVLERRKDLKGLFDAAKNKLKIKKPMHAILQSGENLENTLLVGDGAVVVVKGKEGKALPPRALPPVPAQKMDEQKRLEARESAERKEIEKVKETMASLAAVKKAYLKRNELDLNSEEGRGKLTESGERALESSRLAELLQKKEGSSKYKGSLFEQRTSLPAFSQREAILEAVAAHQVVVVEGETGSGKTTQLPQFILDDWSARGKGGECNIVCTQPRRISAIGVAERVAEERLEKVGETVGYSVRFNTRRSPQTRLLFCTTGVLLRRLAYDKDLAGVSHVLVDEVHERTLESDFLLIVLKDLLACRPELKVVLMSATLQASLFSSYFDNSPCLHIPGRAFQVSQLYLDDVEEMVAGRRGPGRPRAAPRASRAGSHFARGRTDRRGMARKSSEPRDGEPISHCHTALNSTGKGEETEDGQDRDETLKEVFGAAEARQLRMSFSTPSDRVAIDYELIAKLTRRLVEDFGDKNEEDGGGAILIFLPGLSEIERSIRTMKQDALLSDKKRACIFALHSSVPTEAQRAIFRKMEAGVCKIVVATNIAETSITVTDVTHVIDTGREKQTGYDPYTHMTSLREVWTSQASAKQRAGRAGRVRPGICYRLYMESFMQDNMAPHAPPEIRRVLLENLILTILLLELGPPEAFLQRAVEPPSPEAVKASLKVLLDIEAVALGPPLPNGSRAIVLNPLGFHLASLPVDCRLGKMLVFASLFACVDPILTIAAAFSSRSPFVAPIGKREEAQLAKQRFAEDKSDHLALVALWKAWKRVKDGDMTARKAFAKASFVSIAALEEIDATRSKLYDDLVKCGFAPCATAESQSATKSLQAIDYDSNENDKRLLRCILLCGLTPQIAKLVRPTRGKGAHFITKDPSLDVAIHPSSVNAKRISQAGSDGSEALAVYHRKMRTSRTYLHDISFVSPLSVLLFGSNIRTRREHGGIASKVVNITVDDWLSFKTKEETSVLVTVFKKHLDACLTQKITQPDSDFISRFQPVVRTLRRVLWLEAV</sequence>
<feature type="region of interest" description="Disordered" evidence="6">
    <location>
        <begin position="70"/>
        <end position="108"/>
    </location>
</feature>
<dbReference type="Pfam" id="PF21010">
    <property type="entry name" value="HA2_C"/>
    <property type="match status" value="1"/>
</dbReference>
<proteinExistence type="predicted"/>
<dbReference type="InterPro" id="IPR007502">
    <property type="entry name" value="Helicase-assoc_dom"/>
</dbReference>
<reference evidence="9 10" key="1">
    <citation type="submission" date="2019-01" db="EMBL/GenBank/DDBJ databases">
        <title>Nuclear Genome Assembly of the Microalgal Biofuel strain Nannochloropsis salina CCMP1776.</title>
        <authorList>
            <person name="Hovde B."/>
        </authorList>
    </citation>
    <scope>NUCLEOTIDE SEQUENCE [LARGE SCALE GENOMIC DNA]</scope>
    <source>
        <strain evidence="9 10">CCMP1776</strain>
    </source>
</reference>
<evidence type="ECO:0000256" key="6">
    <source>
        <dbReference type="SAM" id="MobiDB-lite"/>
    </source>
</evidence>
<evidence type="ECO:0000313" key="10">
    <source>
        <dbReference type="Proteomes" id="UP000355283"/>
    </source>
</evidence>
<keyword evidence="2" id="KW-0547">Nucleotide-binding</keyword>
<feature type="compositionally biased region" description="Basic and acidic residues" evidence="6">
    <location>
        <begin position="84"/>
        <end position="96"/>
    </location>
</feature>
<dbReference type="EC" id="3.6.4.13" evidence="1"/>
<feature type="domain" description="Helicase C-terminal" evidence="8">
    <location>
        <begin position="724"/>
        <end position="898"/>
    </location>
</feature>
<feature type="domain" description="Helicase ATP-binding" evidence="7">
    <location>
        <begin position="431"/>
        <end position="598"/>
    </location>
</feature>
<dbReference type="SMART" id="SM00490">
    <property type="entry name" value="HELICc"/>
    <property type="match status" value="1"/>
</dbReference>
<feature type="region of interest" description="Disordered" evidence="6">
    <location>
        <begin position="161"/>
        <end position="203"/>
    </location>
</feature>
<evidence type="ECO:0000256" key="3">
    <source>
        <dbReference type="ARBA" id="ARBA00022801"/>
    </source>
</evidence>
<dbReference type="Pfam" id="PF00270">
    <property type="entry name" value="DEAD"/>
    <property type="match status" value="1"/>
</dbReference>
<dbReference type="PROSITE" id="PS51194">
    <property type="entry name" value="HELICASE_CTER"/>
    <property type="match status" value="1"/>
</dbReference>
<dbReference type="Proteomes" id="UP000355283">
    <property type="component" value="Unassembled WGS sequence"/>
</dbReference>
<dbReference type="GO" id="GO:0016787">
    <property type="term" value="F:hydrolase activity"/>
    <property type="evidence" value="ECO:0007669"/>
    <property type="project" value="UniProtKB-KW"/>
</dbReference>
<dbReference type="Pfam" id="PF26026">
    <property type="entry name" value="RNA_hel_CTD"/>
    <property type="match status" value="1"/>
</dbReference>
<gene>
    <name evidence="9" type="ORF">NSK_008634</name>
</gene>
<dbReference type="InterPro" id="IPR011709">
    <property type="entry name" value="DEAD-box_helicase_OB_fold"/>
</dbReference>
<dbReference type="Pfam" id="PF00271">
    <property type="entry name" value="Helicase_C"/>
    <property type="match status" value="1"/>
</dbReference>
<dbReference type="InterPro" id="IPR014001">
    <property type="entry name" value="Helicase_ATP-bd"/>
</dbReference>
<dbReference type="Gene3D" id="1.20.120.1080">
    <property type="match status" value="1"/>
</dbReference>
<dbReference type="InterPro" id="IPR059023">
    <property type="entry name" value="RNA_hel_CTD"/>
</dbReference>
<feature type="compositionally biased region" description="Acidic residues" evidence="6">
    <location>
        <begin position="180"/>
        <end position="191"/>
    </location>
</feature>
<dbReference type="AlphaFoldDB" id="A0A4D9CMT3"/>
<keyword evidence="10" id="KW-1185">Reference proteome</keyword>
<dbReference type="GO" id="GO:0003723">
    <property type="term" value="F:RNA binding"/>
    <property type="evidence" value="ECO:0007669"/>
    <property type="project" value="TreeGrafter"/>
</dbReference>
<dbReference type="CDD" id="cd17917">
    <property type="entry name" value="DEXHc_RHA-like"/>
    <property type="match status" value="1"/>
</dbReference>
<evidence type="ECO:0000256" key="4">
    <source>
        <dbReference type="ARBA" id="ARBA00022806"/>
    </source>
</evidence>
<evidence type="ECO:0000313" key="9">
    <source>
        <dbReference type="EMBL" id="TFJ80076.1"/>
    </source>
</evidence>
<dbReference type="SMART" id="SM00847">
    <property type="entry name" value="HA2"/>
    <property type="match status" value="1"/>
</dbReference>
<dbReference type="PROSITE" id="PS51192">
    <property type="entry name" value="HELICASE_ATP_BIND_1"/>
    <property type="match status" value="1"/>
</dbReference>
<keyword evidence="3" id="KW-0378">Hydrolase</keyword>
<feature type="region of interest" description="Disordered" evidence="6">
    <location>
        <begin position="1"/>
        <end position="44"/>
    </location>
</feature>